<evidence type="ECO:0000256" key="1">
    <source>
        <dbReference type="ARBA" id="ARBA00001946"/>
    </source>
</evidence>
<dbReference type="Proteomes" id="UP001254848">
    <property type="component" value="Unassembled WGS sequence"/>
</dbReference>
<evidence type="ECO:0000313" key="21">
    <source>
        <dbReference type="Proteomes" id="UP001254848"/>
    </source>
</evidence>
<accession>A0ABU3NY65</accession>
<feature type="transmembrane region" description="Helical" evidence="19">
    <location>
        <begin position="136"/>
        <end position="160"/>
    </location>
</feature>
<dbReference type="EC" id="2.7.8.26" evidence="5 19"/>
<evidence type="ECO:0000256" key="6">
    <source>
        <dbReference type="ARBA" id="ARBA00015850"/>
    </source>
</evidence>
<evidence type="ECO:0000256" key="16">
    <source>
        <dbReference type="ARBA" id="ARBA00032853"/>
    </source>
</evidence>
<feature type="transmembrane region" description="Helical" evidence="19">
    <location>
        <begin position="229"/>
        <end position="247"/>
    </location>
</feature>
<evidence type="ECO:0000256" key="15">
    <source>
        <dbReference type="ARBA" id="ARBA00032605"/>
    </source>
</evidence>
<feature type="transmembrane region" description="Helical" evidence="19">
    <location>
        <begin position="172"/>
        <end position="192"/>
    </location>
</feature>
<evidence type="ECO:0000256" key="7">
    <source>
        <dbReference type="ARBA" id="ARBA00022475"/>
    </source>
</evidence>
<dbReference type="PANTHER" id="PTHR34148:SF1">
    <property type="entry name" value="ADENOSYLCOBINAMIDE-GDP RIBAZOLETRANSFERASE"/>
    <property type="match status" value="1"/>
</dbReference>
<evidence type="ECO:0000256" key="2">
    <source>
        <dbReference type="ARBA" id="ARBA00004651"/>
    </source>
</evidence>
<dbReference type="InterPro" id="IPR003805">
    <property type="entry name" value="CobS"/>
</dbReference>
<keyword evidence="11 19" id="KW-0460">Magnesium</keyword>
<sequence>MDKFLTALQFLTRIRLVSQDTVAPETFGAAVRYFPLVGAVIGAILAAACRLADHNLPIHTLAAGLILLEIFLTGGLHCDGLMDSADGLMSGRSRERMLEIMKDSRVGAHGVIAFVALILVKWSLLLDLLTASPAPAAPLAALFAMPVLGRLAMVIVITSYPYARPEGIGKAFAVYAGRPALYIAAATAALLVAPLGPAGLAALATAALFAVAFGRYATRALGGLTGDTYGAVAETTEVIVLLIFVLFRNSCFW</sequence>
<evidence type="ECO:0000256" key="12">
    <source>
        <dbReference type="ARBA" id="ARBA00022989"/>
    </source>
</evidence>
<evidence type="ECO:0000256" key="18">
    <source>
        <dbReference type="ARBA" id="ARBA00049504"/>
    </source>
</evidence>
<evidence type="ECO:0000256" key="10">
    <source>
        <dbReference type="ARBA" id="ARBA00022692"/>
    </source>
</evidence>
<comment type="cofactor">
    <cofactor evidence="1 19">
        <name>Mg(2+)</name>
        <dbReference type="ChEBI" id="CHEBI:18420"/>
    </cofactor>
</comment>
<proteinExistence type="inferred from homology"/>
<evidence type="ECO:0000256" key="3">
    <source>
        <dbReference type="ARBA" id="ARBA00004663"/>
    </source>
</evidence>
<comment type="similarity">
    <text evidence="4 19">Belongs to the CobS family.</text>
</comment>
<dbReference type="HAMAP" id="MF_00719">
    <property type="entry name" value="CobS"/>
    <property type="match status" value="1"/>
</dbReference>
<evidence type="ECO:0000313" key="20">
    <source>
        <dbReference type="EMBL" id="MDT8901736.1"/>
    </source>
</evidence>
<keyword evidence="13 19" id="KW-0472">Membrane</keyword>
<evidence type="ECO:0000256" key="9">
    <source>
        <dbReference type="ARBA" id="ARBA00022679"/>
    </source>
</evidence>
<evidence type="ECO:0000256" key="11">
    <source>
        <dbReference type="ARBA" id="ARBA00022842"/>
    </source>
</evidence>
<comment type="pathway">
    <text evidence="3 19">Cofactor biosynthesis; adenosylcobalamin biosynthesis; adenosylcobalamin from cob(II)yrinate a,c-diamide: step 7/7.</text>
</comment>
<evidence type="ECO:0000256" key="19">
    <source>
        <dbReference type="HAMAP-Rule" id="MF_00719"/>
    </source>
</evidence>
<evidence type="ECO:0000256" key="14">
    <source>
        <dbReference type="ARBA" id="ARBA00025228"/>
    </source>
</evidence>
<keyword evidence="8 19" id="KW-0169">Cobalamin biosynthesis</keyword>
<dbReference type="PANTHER" id="PTHR34148">
    <property type="entry name" value="ADENOSYLCOBINAMIDE-GDP RIBAZOLETRANSFERASE"/>
    <property type="match status" value="1"/>
</dbReference>
<keyword evidence="7 19" id="KW-1003">Cell membrane</keyword>
<keyword evidence="12 19" id="KW-1133">Transmembrane helix</keyword>
<organism evidence="20 21">
    <name type="scientific">Anaeroselena agilis</name>
    <dbReference type="NCBI Taxonomy" id="3063788"/>
    <lineage>
        <taxon>Bacteria</taxon>
        <taxon>Bacillati</taxon>
        <taxon>Bacillota</taxon>
        <taxon>Negativicutes</taxon>
        <taxon>Acetonemataceae</taxon>
        <taxon>Anaeroselena</taxon>
    </lineage>
</organism>
<dbReference type="EMBL" id="JAUOZS010000001">
    <property type="protein sequence ID" value="MDT8901736.1"/>
    <property type="molecule type" value="Genomic_DNA"/>
</dbReference>
<dbReference type="NCBIfam" id="TIGR00317">
    <property type="entry name" value="cobS"/>
    <property type="match status" value="1"/>
</dbReference>
<evidence type="ECO:0000256" key="4">
    <source>
        <dbReference type="ARBA" id="ARBA00010561"/>
    </source>
</evidence>
<gene>
    <name evidence="19 20" type="primary">cobS</name>
    <name evidence="20" type="ORF">Q4T40_10815</name>
</gene>
<feature type="transmembrane region" description="Helical" evidence="19">
    <location>
        <begin position="106"/>
        <end position="124"/>
    </location>
</feature>
<feature type="transmembrane region" description="Helical" evidence="19">
    <location>
        <begin position="29"/>
        <end position="49"/>
    </location>
</feature>
<comment type="function">
    <text evidence="14 19">Joins adenosylcobinamide-GDP and alpha-ribazole to generate adenosylcobalamin (Ado-cobalamin). Also synthesizes adenosylcobalamin 5'-phosphate from adenosylcobinamide-GDP and alpha-ribazole 5'-phosphate.</text>
</comment>
<dbReference type="GO" id="GO:0051073">
    <property type="term" value="F:adenosylcobinamide-GDP ribazoletransferase activity"/>
    <property type="evidence" value="ECO:0007669"/>
    <property type="project" value="UniProtKB-EC"/>
</dbReference>
<evidence type="ECO:0000256" key="17">
    <source>
        <dbReference type="ARBA" id="ARBA00048623"/>
    </source>
</evidence>
<keyword evidence="9 19" id="KW-0808">Transferase</keyword>
<dbReference type="Pfam" id="PF02654">
    <property type="entry name" value="CobS"/>
    <property type="match status" value="1"/>
</dbReference>
<comment type="catalytic activity">
    <reaction evidence="18 19">
        <text>alpha-ribazole 5'-phosphate + adenosylcob(III)inamide-GDP = adenosylcob(III)alamin 5'-phosphate + GMP + H(+)</text>
        <dbReference type="Rhea" id="RHEA:23560"/>
        <dbReference type="ChEBI" id="CHEBI:15378"/>
        <dbReference type="ChEBI" id="CHEBI:57918"/>
        <dbReference type="ChEBI" id="CHEBI:58115"/>
        <dbReference type="ChEBI" id="CHEBI:60487"/>
        <dbReference type="ChEBI" id="CHEBI:60493"/>
        <dbReference type="EC" id="2.7.8.26"/>
    </reaction>
</comment>
<evidence type="ECO:0000256" key="13">
    <source>
        <dbReference type="ARBA" id="ARBA00023136"/>
    </source>
</evidence>
<comment type="caution">
    <text evidence="20">The sequence shown here is derived from an EMBL/GenBank/DDBJ whole genome shotgun (WGS) entry which is preliminary data.</text>
</comment>
<keyword evidence="21" id="KW-1185">Reference proteome</keyword>
<dbReference type="RefSeq" id="WP_413780240.1">
    <property type="nucleotide sequence ID" value="NZ_JAUOZS010000001.1"/>
</dbReference>
<reference evidence="20 21" key="1">
    <citation type="submission" date="2023-07" db="EMBL/GenBank/DDBJ databases">
        <title>The novel representative of Negativicutes class, Anaeroselena agilis gen. nov. sp. nov.</title>
        <authorList>
            <person name="Prokofeva M.I."/>
            <person name="Elcheninov A.G."/>
            <person name="Klyukina A."/>
            <person name="Kublanov I.V."/>
            <person name="Frolov E.N."/>
            <person name="Podosokorskaya O.A."/>
        </authorList>
    </citation>
    <scope>NUCLEOTIDE SEQUENCE [LARGE SCALE GENOMIC DNA]</scope>
    <source>
        <strain evidence="20 21">4137-cl</strain>
    </source>
</reference>
<evidence type="ECO:0000256" key="5">
    <source>
        <dbReference type="ARBA" id="ARBA00013200"/>
    </source>
</evidence>
<protein>
    <recommendedName>
        <fullName evidence="6 19">Adenosylcobinamide-GDP ribazoletransferase</fullName>
        <ecNumber evidence="5 19">2.7.8.26</ecNumber>
    </recommendedName>
    <alternativeName>
        <fullName evidence="16 19">Cobalamin synthase</fullName>
    </alternativeName>
    <alternativeName>
        <fullName evidence="15 19">Cobalamin-5'-phosphate synthase</fullName>
    </alternativeName>
</protein>
<comment type="catalytic activity">
    <reaction evidence="17 19">
        <text>alpha-ribazole + adenosylcob(III)inamide-GDP = adenosylcob(III)alamin + GMP + H(+)</text>
        <dbReference type="Rhea" id="RHEA:16049"/>
        <dbReference type="ChEBI" id="CHEBI:10329"/>
        <dbReference type="ChEBI" id="CHEBI:15378"/>
        <dbReference type="ChEBI" id="CHEBI:18408"/>
        <dbReference type="ChEBI" id="CHEBI:58115"/>
        <dbReference type="ChEBI" id="CHEBI:60487"/>
        <dbReference type="EC" id="2.7.8.26"/>
    </reaction>
</comment>
<evidence type="ECO:0000256" key="8">
    <source>
        <dbReference type="ARBA" id="ARBA00022573"/>
    </source>
</evidence>
<name>A0ABU3NY65_9FIRM</name>
<comment type="subcellular location">
    <subcellularLocation>
        <location evidence="2 19">Cell membrane</location>
        <topology evidence="2 19">Multi-pass membrane protein</topology>
    </subcellularLocation>
</comment>
<keyword evidence="10 19" id="KW-0812">Transmembrane</keyword>